<keyword evidence="3" id="KW-0479">Metal-binding</keyword>
<dbReference type="PANTHER" id="PTHR48453">
    <property type="entry name" value="CCHC-TYPE DOMAIN-CONTAINING PROTEIN"/>
    <property type="match status" value="1"/>
</dbReference>
<evidence type="ECO:0000256" key="1">
    <source>
        <dbReference type="ARBA" id="ARBA00009718"/>
    </source>
</evidence>
<reference evidence="15" key="1">
    <citation type="journal article" date="2013" name="Nat. Biotechnol.">
        <title>Draft genome sequence of chickpea (Cicer arietinum) provides a resource for trait improvement.</title>
        <authorList>
            <person name="Varshney R.K."/>
            <person name="Song C."/>
            <person name="Saxena R.K."/>
            <person name="Azam S."/>
            <person name="Yu S."/>
            <person name="Sharpe A.G."/>
            <person name="Cannon S."/>
            <person name="Baek J."/>
            <person name="Rosen B.D."/>
            <person name="Tar'an B."/>
            <person name="Millan T."/>
            <person name="Zhang X."/>
            <person name="Ramsay L.D."/>
            <person name="Iwata A."/>
            <person name="Wang Y."/>
            <person name="Nelson W."/>
            <person name="Farmer A.D."/>
            <person name="Gaur P.M."/>
            <person name="Soderlund C."/>
            <person name="Penmetsa R.V."/>
            <person name="Xu C."/>
            <person name="Bharti A.K."/>
            <person name="He W."/>
            <person name="Winter P."/>
            <person name="Zhao S."/>
            <person name="Hane J.K."/>
            <person name="Carrasquilla-Garcia N."/>
            <person name="Condie J.A."/>
            <person name="Upadhyaya H.D."/>
            <person name="Luo M.C."/>
            <person name="Thudi M."/>
            <person name="Gowda C.L."/>
            <person name="Singh N.P."/>
            <person name="Lichtenzveig J."/>
            <person name="Gali K.K."/>
            <person name="Rubio J."/>
            <person name="Nadarajan N."/>
            <person name="Dolezel J."/>
            <person name="Bansal K.C."/>
            <person name="Xu X."/>
            <person name="Edwards D."/>
            <person name="Zhang G."/>
            <person name="Kahl G."/>
            <person name="Gil J."/>
            <person name="Singh K.B."/>
            <person name="Datta S.K."/>
            <person name="Jackson S.A."/>
            <person name="Wang J."/>
            <person name="Cook D.R."/>
        </authorList>
    </citation>
    <scope>NUCLEOTIDE SEQUENCE [LARGE SCALE GENOMIC DNA]</scope>
    <source>
        <strain evidence="15">cv. CDC Frontier</strain>
    </source>
</reference>
<gene>
    <name evidence="16" type="primary">LOC101494855</name>
</gene>
<evidence type="ECO:0000256" key="7">
    <source>
        <dbReference type="ARBA" id="ARBA00022806"/>
    </source>
</evidence>
<dbReference type="KEGG" id="cam:101494855"/>
<keyword evidence="15" id="KW-1185">Reference proteome</keyword>
<dbReference type="GO" id="GO:0003723">
    <property type="term" value="F:RNA binding"/>
    <property type="evidence" value="ECO:0007669"/>
    <property type="project" value="UniProtKB-KW"/>
</dbReference>
<dbReference type="FunFam" id="3.30.60.220:FF:000002">
    <property type="entry name" value="DEAD-box ATP-dependent RNA helicase 41"/>
    <property type="match status" value="1"/>
</dbReference>
<reference evidence="16" key="2">
    <citation type="submission" date="2025-08" db="UniProtKB">
        <authorList>
            <consortium name="RefSeq"/>
        </authorList>
    </citation>
    <scope>IDENTIFICATION</scope>
    <source>
        <tissue evidence="16">Etiolated seedlings</tissue>
    </source>
</reference>
<dbReference type="Proteomes" id="UP000087171">
    <property type="component" value="Chromosome Ca2"/>
</dbReference>
<evidence type="ECO:0000259" key="14">
    <source>
        <dbReference type="Pfam" id="PF04438"/>
    </source>
</evidence>
<feature type="region of interest" description="Disordered" evidence="13">
    <location>
        <begin position="1"/>
        <end position="34"/>
    </location>
</feature>
<keyword evidence="5" id="KW-0863">Zinc-finger</keyword>
<feature type="compositionally biased region" description="Polar residues" evidence="13">
    <location>
        <begin position="1"/>
        <end position="22"/>
    </location>
</feature>
<protein>
    <recommendedName>
        <fullName evidence="12">DEAD-box ATP-dependent RNA helicase 41</fullName>
        <ecNumber evidence="2">3.6.4.13</ecNumber>
    </recommendedName>
</protein>
<dbReference type="GeneID" id="101494855"/>
<dbReference type="PANTHER" id="PTHR48453:SF1">
    <property type="entry name" value="CCHC-TYPE DOMAIN-CONTAINING PROTEIN"/>
    <property type="match status" value="1"/>
</dbReference>
<evidence type="ECO:0000256" key="11">
    <source>
        <dbReference type="ARBA" id="ARBA00047984"/>
    </source>
</evidence>
<keyword evidence="8" id="KW-0862">Zinc</keyword>
<feature type="domain" description="HIT-type" evidence="14">
    <location>
        <begin position="40"/>
        <end position="67"/>
    </location>
</feature>
<evidence type="ECO:0000256" key="5">
    <source>
        <dbReference type="ARBA" id="ARBA00022771"/>
    </source>
</evidence>
<evidence type="ECO:0000256" key="2">
    <source>
        <dbReference type="ARBA" id="ARBA00012552"/>
    </source>
</evidence>
<evidence type="ECO:0000256" key="3">
    <source>
        <dbReference type="ARBA" id="ARBA00022723"/>
    </source>
</evidence>
<keyword evidence="4" id="KW-0547">Nucleotide-binding</keyword>
<keyword evidence="6" id="KW-0378">Hydrolase</keyword>
<evidence type="ECO:0000256" key="13">
    <source>
        <dbReference type="SAM" id="MobiDB-lite"/>
    </source>
</evidence>
<keyword evidence="9" id="KW-0067">ATP-binding</keyword>
<evidence type="ECO:0000256" key="12">
    <source>
        <dbReference type="ARBA" id="ARBA00068841"/>
    </source>
</evidence>
<dbReference type="RefSeq" id="XP_012568186.1">
    <property type="nucleotide sequence ID" value="XM_012712732.2"/>
</dbReference>
<comment type="similarity">
    <text evidence="1">Belongs to the DEAD box helicase family. DDX59 subfamily.</text>
</comment>
<dbReference type="OrthoDB" id="1933895at2759"/>
<evidence type="ECO:0000313" key="15">
    <source>
        <dbReference type="Proteomes" id="UP000087171"/>
    </source>
</evidence>
<dbReference type="Gene3D" id="3.30.60.220">
    <property type="match status" value="1"/>
</dbReference>
<sequence>MADSNFINDDPSNIPSDATNDAGNDVKLSSKDQREALPGEPKCIVCGRYGEYICDETDDDVCSLECKQSVLCRISKSSSCIGGLPAPKKLPAADECFYVRDSDYK</sequence>
<evidence type="ECO:0000256" key="10">
    <source>
        <dbReference type="ARBA" id="ARBA00022884"/>
    </source>
</evidence>
<keyword evidence="10" id="KW-0694">RNA-binding</keyword>
<evidence type="ECO:0000313" key="16">
    <source>
        <dbReference type="RefSeq" id="XP_012568186.1"/>
    </source>
</evidence>
<dbReference type="CDD" id="cd23022">
    <property type="entry name" value="zf-HIT_DDX59"/>
    <property type="match status" value="1"/>
</dbReference>
<dbReference type="Pfam" id="PF04438">
    <property type="entry name" value="zf-HIT"/>
    <property type="match status" value="1"/>
</dbReference>
<name>A0A1S3DZB4_CICAR</name>
<proteinExistence type="inferred from homology"/>
<evidence type="ECO:0000256" key="9">
    <source>
        <dbReference type="ARBA" id="ARBA00022840"/>
    </source>
</evidence>
<dbReference type="STRING" id="3827.A0A1S3DZB4"/>
<comment type="catalytic activity">
    <reaction evidence="11">
        <text>ATP + H2O = ADP + phosphate + H(+)</text>
        <dbReference type="Rhea" id="RHEA:13065"/>
        <dbReference type="ChEBI" id="CHEBI:15377"/>
        <dbReference type="ChEBI" id="CHEBI:15378"/>
        <dbReference type="ChEBI" id="CHEBI:30616"/>
        <dbReference type="ChEBI" id="CHEBI:43474"/>
        <dbReference type="ChEBI" id="CHEBI:456216"/>
        <dbReference type="EC" id="3.6.4.13"/>
    </reaction>
</comment>
<dbReference type="GO" id="GO:0005524">
    <property type="term" value="F:ATP binding"/>
    <property type="evidence" value="ECO:0007669"/>
    <property type="project" value="UniProtKB-KW"/>
</dbReference>
<dbReference type="GO" id="GO:0003724">
    <property type="term" value="F:RNA helicase activity"/>
    <property type="evidence" value="ECO:0007669"/>
    <property type="project" value="UniProtKB-EC"/>
</dbReference>
<evidence type="ECO:0000256" key="8">
    <source>
        <dbReference type="ARBA" id="ARBA00022833"/>
    </source>
</evidence>
<organism evidence="15 16">
    <name type="scientific">Cicer arietinum</name>
    <name type="common">Chickpea</name>
    <name type="synonym">Garbanzo</name>
    <dbReference type="NCBI Taxonomy" id="3827"/>
    <lineage>
        <taxon>Eukaryota</taxon>
        <taxon>Viridiplantae</taxon>
        <taxon>Streptophyta</taxon>
        <taxon>Embryophyta</taxon>
        <taxon>Tracheophyta</taxon>
        <taxon>Spermatophyta</taxon>
        <taxon>Magnoliopsida</taxon>
        <taxon>eudicotyledons</taxon>
        <taxon>Gunneridae</taxon>
        <taxon>Pentapetalae</taxon>
        <taxon>rosids</taxon>
        <taxon>fabids</taxon>
        <taxon>Fabales</taxon>
        <taxon>Fabaceae</taxon>
        <taxon>Papilionoideae</taxon>
        <taxon>50 kb inversion clade</taxon>
        <taxon>NPAAA clade</taxon>
        <taxon>Hologalegina</taxon>
        <taxon>IRL clade</taxon>
        <taxon>Cicereae</taxon>
        <taxon>Cicer</taxon>
    </lineage>
</organism>
<dbReference type="InterPro" id="IPR007529">
    <property type="entry name" value="Znf_HIT"/>
</dbReference>
<dbReference type="EC" id="3.6.4.13" evidence="2"/>
<dbReference type="AlphaFoldDB" id="A0A1S3DZB4"/>
<dbReference type="GO" id="GO:0016787">
    <property type="term" value="F:hydrolase activity"/>
    <property type="evidence" value="ECO:0007669"/>
    <property type="project" value="UniProtKB-KW"/>
</dbReference>
<accession>A0A1S3DZB4</accession>
<evidence type="ECO:0000256" key="6">
    <source>
        <dbReference type="ARBA" id="ARBA00022801"/>
    </source>
</evidence>
<evidence type="ECO:0000256" key="4">
    <source>
        <dbReference type="ARBA" id="ARBA00022741"/>
    </source>
</evidence>
<keyword evidence="7" id="KW-0347">Helicase</keyword>
<dbReference type="GO" id="GO:0008270">
    <property type="term" value="F:zinc ion binding"/>
    <property type="evidence" value="ECO:0007669"/>
    <property type="project" value="UniProtKB-KW"/>
</dbReference>